<dbReference type="AlphaFoldDB" id="A0A5E4PYU3"/>
<evidence type="ECO:0008006" key="3">
    <source>
        <dbReference type="Google" id="ProtNLM"/>
    </source>
</evidence>
<organism evidence="1 2">
    <name type="scientific">Leptidea sinapis</name>
    <dbReference type="NCBI Taxonomy" id="189913"/>
    <lineage>
        <taxon>Eukaryota</taxon>
        <taxon>Metazoa</taxon>
        <taxon>Ecdysozoa</taxon>
        <taxon>Arthropoda</taxon>
        <taxon>Hexapoda</taxon>
        <taxon>Insecta</taxon>
        <taxon>Pterygota</taxon>
        <taxon>Neoptera</taxon>
        <taxon>Endopterygota</taxon>
        <taxon>Lepidoptera</taxon>
        <taxon>Glossata</taxon>
        <taxon>Ditrysia</taxon>
        <taxon>Papilionoidea</taxon>
        <taxon>Pieridae</taxon>
        <taxon>Dismorphiinae</taxon>
        <taxon>Leptidea</taxon>
    </lineage>
</organism>
<evidence type="ECO:0000313" key="2">
    <source>
        <dbReference type="Proteomes" id="UP000324832"/>
    </source>
</evidence>
<keyword evidence="2" id="KW-1185">Reference proteome</keyword>
<protein>
    <recommendedName>
        <fullName evidence="3">Mitochondrial ATP synthase regulatory component factor B</fullName>
    </recommendedName>
</protein>
<dbReference type="InterPro" id="IPR032675">
    <property type="entry name" value="LRR_dom_sf"/>
</dbReference>
<dbReference type="EMBL" id="FZQP02000704">
    <property type="protein sequence ID" value="VVC90120.1"/>
    <property type="molecule type" value="Genomic_DNA"/>
</dbReference>
<accession>A0A5E4PYU3</accession>
<evidence type="ECO:0000313" key="1">
    <source>
        <dbReference type="EMBL" id="VVC90120.1"/>
    </source>
</evidence>
<dbReference type="Gene3D" id="3.80.10.10">
    <property type="entry name" value="Ribonuclease Inhibitor"/>
    <property type="match status" value="1"/>
</dbReference>
<reference evidence="1 2" key="1">
    <citation type="submission" date="2017-07" db="EMBL/GenBank/DDBJ databases">
        <authorList>
            <person name="Talla V."/>
            <person name="Backstrom N."/>
        </authorList>
    </citation>
    <scope>NUCLEOTIDE SEQUENCE [LARGE SCALE GENOMIC DNA]</scope>
</reference>
<proteinExistence type="predicted"/>
<dbReference type="Proteomes" id="UP000324832">
    <property type="component" value="Unassembled WGS sequence"/>
</dbReference>
<sequence length="279" mass="32393">MALTLRRKLVSNVYKSCRSYSDAEKSIYQKHEEAKHVKELYEWRKPWIKRDGENRSTLNIFVENNPKMSVLYAMQRLPHITFQDVKDWWADIKDIQEVENQKYLPERVATLGVNLAAVHYFTYRQAVVRLKGKMEWISGDITTLNLPTTYADGYQVEAVDCSKFHLKGIRYEGLQNLSGLNFLKWLSLRNNKFIDVWCFDRLAGQNGKTIEFLDISGCNLCVGSIFALSRMSALKYLVITDPGENIEIQAAISELEQERPELTIKTLENIEHLTKPIDH</sequence>
<gene>
    <name evidence="1" type="ORF">LSINAPIS_LOCUS3104</name>
</gene>
<dbReference type="SUPFAM" id="SSF52047">
    <property type="entry name" value="RNI-like"/>
    <property type="match status" value="1"/>
</dbReference>
<name>A0A5E4PYU3_9NEOP</name>